<sequence length="699" mass="76236">MPPDVASTGPPLARSSRLLSERRLEGLLCGALFVLFVIVARLSPGTFADDDIGRFFSAQVLFQQPEKLLGLWTRPAAMLLYALPSQLGYGTVEVTTALVATATCWLAIGVARRLGEPQPLWAGLLTGLQPFFVLLSFSVLTEPLAALLLVASLERALAGKWKQSALWAALLPLARLELLLVSVVWSVWYLRRRAWSALLILPLGILLWHLAGWMTGGDPLYLAHQVFVDRERVIAAPGFLHYARGTIFVLGPVVFFFAALGLVRAFAESEVRWIATAFVVMFVYYSWSAWQSGSLQSGGHLRHLVALAPLAGVLAARGQRVWLIERPSWKWTVLASAIVAVTGLFLAHGLRSRYLVADDVELWKPGIVGGLFLLGLARRLPGSERWGGPAQVGSNVFVVLALLGYFFVKEGPLPLNIEERIMHDVALVCHDAARNGRPVLCNHPSFFYFLGMNPYRDPDRHALKSKSLAEAPLGSLLVWEGHYGPERAGGVDLAALGDDLDLRVVRRFLAGDGFFAVLLEKVSEDGTGGAELAEGLYRNPGLSLRWDLPASGWRFALEPDGERLLGGYRADAAGPALDLQLDVERALREWNDSVSFGWQATKRMREVPGLQVGAAYQSEDQAWVWIPCRGERVDLLLGICVGPDRCTAVKLIGSGPPGALAHLEEEIPPLARGLHLEEAPLPDVESIGSAGPRAGTERP</sequence>
<evidence type="ECO:0000313" key="4">
    <source>
        <dbReference type="Proteomes" id="UP000697710"/>
    </source>
</evidence>
<feature type="transmembrane region" description="Helical" evidence="2">
    <location>
        <begin position="87"/>
        <end position="110"/>
    </location>
</feature>
<comment type="caution">
    <text evidence="3">The sequence shown here is derived from an EMBL/GenBank/DDBJ whole genome shotgun (WGS) entry which is preliminary data.</text>
</comment>
<dbReference type="EMBL" id="JAGQHR010000210">
    <property type="protein sequence ID" value="MCA9727668.1"/>
    <property type="molecule type" value="Genomic_DNA"/>
</dbReference>
<evidence type="ECO:0000313" key="3">
    <source>
        <dbReference type="EMBL" id="MCA9727668.1"/>
    </source>
</evidence>
<dbReference type="AlphaFoldDB" id="A0A956LYQ5"/>
<feature type="transmembrane region" description="Helical" evidence="2">
    <location>
        <begin position="392"/>
        <end position="408"/>
    </location>
</feature>
<feature type="transmembrane region" description="Helical" evidence="2">
    <location>
        <begin position="270"/>
        <end position="287"/>
    </location>
</feature>
<gene>
    <name evidence="3" type="ORF">KC729_08290</name>
</gene>
<protein>
    <submittedName>
        <fullName evidence="3">Uncharacterized protein</fullName>
    </submittedName>
</protein>
<feature type="transmembrane region" description="Helical" evidence="2">
    <location>
        <begin position="328"/>
        <end position="350"/>
    </location>
</feature>
<reference evidence="3" key="2">
    <citation type="journal article" date="2021" name="Microbiome">
        <title>Successional dynamics and alternative stable states in a saline activated sludge microbial community over 9 years.</title>
        <authorList>
            <person name="Wang Y."/>
            <person name="Ye J."/>
            <person name="Ju F."/>
            <person name="Liu L."/>
            <person name="Boyd J.A."/>
            <person name="Deng Y."/>
            <person name="Parks D.H."/>
            <person name="Jiang X."/>
            <person name="Yin X."/>
            <person name="Woodcroft B.J."/>
            <person name="Tyson G.W."/>
            <person name="Hugenholtz P."/>
            <person name="Polz M.F."/>
            <person name="Zhang T."/>
        </authorList>
    </citation>
    <scope>NUCLEOTIDE SEQUENCE</scope>
    <source>
        <strain evidence="3">HKST-UBA01</strain>
    </source>
</reference>
<dbReference type="Proteomes" id="UP000697710">
    <property type="component" value="Unassembled WGS sequence"/>
</dbReference>
<feature type="region of interest" description="Disordered" evidence="1">
    <location>
        <begin position="678"/>
        <end position="699"/>
    </location>
</feature>
<reference evidence="3" key="1">
    <citation type="submission" date="2020-04" db="EMBL/GenBank/DDBJ databases">
        <authorList>
            <person name="Zhang T."/>
        </authorList>
    </citation>
    <scope>NUCLEOTIDE SEQUENCE</scope>
    <source>
        <strain evidence="3">HKST-UBA01</strain>
    </source>
</reference>
<evidence type="ECO:0000256" key="1">
    <source>
        <dbReference type="SAM" id="MobiDB-lite"/>
    </source>
</evidence>
<keyword evidence="2" id="KW-1133">Transmembrane helix</keyword>
<feature type="transmembrane region" description="Helical" evidence="2">
    <location>
        <begin position="24"/>
        <end position="42"/>
    </location>
</feature>
<keyword evidence="2" id="KW-0472">Membrane</keyword>
<evidence type="ECO:0000256" key="2">
    <source>
        <dbReference type="SAM" id="Phobius"/>
    </source>
</evidence>
<organism evidence="3 4">
    <name type="scientific">Eiseniibacteriota bacterium</name>
    <dbReference type="NCBI Taxonomy" id="2212470"/>
    <lineage>
        <taxon>Bacteria</taxon>
        <taxon>Candidatus Eiseniibacteriota</taxon>
    </lineage>
</organism>
<name>A0A956LYQ5_UNCEI</name>
<feature type="transmembrane region" description="Helical" evidence="2">
    <location>
        <begin position="131"/>
        <end position="153"/>
    </location>
</feature>
<feature type="transmembrane region" description="Helical" evidence="2">
    <location>
        <begin position="242"/>
        <end position="263"/>
    </location>
</feature>
<accession>A0A956LYQ5</accession>
<proteinExistence type="predicted"/>
<feature type="transmembrane region" description="Helical" evidence="2">
    <location>
        <begin position="195"/>
        <end position="214"/>
    </location>
</feature>
<feature type="transmembrane region" description="Helical" evidence="2">
    <location>
        <begin position="165"/>
        <end position="188"/>
    </location>
</feature>
<keyword evidence="2" id="KW-0812">Transmembrane</keyword>